<evidence type="ECO:0000313" key="1">
    <source>
        <dbReference type="EMBL" id="KKL94781.1"/>
    </source>
</evidence>
<reference evidence="1" key="1">
    <citation type="journal article" date="2015" name="Nature">
        <title>Complex archaea that bridge the gap between prokaryotes and eukaryotes.</title>
        <authorList>
            <person name="Spang A."/>
            <person name="Saw J.H."/>
            <person name="Jorgensen S.L."/>
            <person name="Zaremba-Niedzwiedzka K."/>
            <person name="Martijn J."/>
            <person name="Lind A.E."/>
            <person name="van Eijk R."/>
            <person name="Schleper C."/>
            <person name="Guy L."/>
            <person name="Ettema T.J."/>
        </authorList>
    </citation>
    <scope>NUCLEOTIDE SEQUENCE</scope>
</reference>
<sequence length="519" mass="60480">MTGSFFLIHLIDKNKYWGINTLYGIPDNFFRKGRSGYLGEIIYIQNIEPEPEGIDIKNGFGSESSSIWLGVGIIPKVTFGENVELYKDLCRWVMDFLYLSRFLVNLNLKARVFFHVENYNEENNKSKLTFQRTIELNCDRGSIFQVNYNRYPLMLPLLTKLLQCRPTEKLRAIMYNYATSSTGSSGVINYFFSFATFEGVVHNWAEENGYSELWGTAIANSNEQDHLHEGLRLKYTQFIRELHSEGDKLNQLRSFVDSTFPSNRKILRSLRQRFNSYYDHRLTEDIQENEDVITLKGNFRRITTRRNEIGHSLETYLGSPGIIEDINTLMSAIKIIMDFELNQFLNNEPDWKFENRLNNLRGSMRQLTQDNLLHKFSYDIVAQGPENLHLIDRFGTRNLEKVEFHVGMKRQNDDDDDDLSIKFSQNLKLLSHQNLSTRAEPIAELGIVNAYANPYWWIITTQDSSHYIFKTFPSKKSTTTFNNGVKEVRSRILTKNILSVVKLDNVDIPDDLDVFAFEQ</sequence>
<organism evidence="1">
    <name type="scientific">marine sediment metagenome</name>
    <dbReference type="NCBI Taxonomy" id="412755"/>
    <lineage>
        <taxon>unclassified sequences</taxon>
        <taxon>metagenomes</taxon>
        <taxon>ecological metagenomes</taxon>
    </lineage>
</organism>
<comment type="caution">
    <text evidence="1">The sequence shown here is derived from an EMBL/GenBank/DDBJ whole genome shotgun (WGS) entry which is preliminary data.</text>
</comment>
<name>A0A0F9GVX2_9ZZZZ</name>
<accession>A0A0F9GVX2</accession>
<dbReference type="AlphaFoldDB" id="A0A0F9GVX2"/>
<dbReference type="EMBL" id="LAZR01018838">
    <property type="protein sequence ID" value="KKL94781.1"/>
    <property type="molecule type" value="Genomic_DNA"/>
</dbReference>
<proteinExistence type="predicted"/>
<gene>
    <name evidence="1" type="ORF">LCGC14_1861230</name>
</gene>
<protein>
    <submittedName>
        <fullName evidence="1">Uncharacterized protein</fullName>
    </submittedName>
</protein>